<evidence type="ECO:0000256" key="2">
    <source>
        <dbReference type="ARBA" id="ARBA00007534"/>
    </source>
</evidence>
<reference evidence="12" key="1">
    <citation type="journal article" date="2019" name="Int. J. Syst. Evol. Microbiol.">
        <title>The Global Catalogue of Microorganisms (GCM) 10K type strain sequencing project: providing services to taxonomists for standard genome sequencing and annotation.</title>
        <authorList>
            <consortium name="The Broad Institute Genomics Platform"/>
            <consortium name="The Broad Institute Genome Sequencing Center for Infectious Disease"/>
            <person name="Wu L."/>
            <person name="Ma J."/>
        </authorList>
    </citation>
    <scope>NUCLEOTIDE SEQUENCE [LARGE SCALE GENOMIC DNA]</scope>
    <source>
        <strain evidence="12">JCM 17593</strain>
    </source>
</reference>
<keyword evidence="9" id="KW-1133">Transmembrane helix</keyword>
<sequence length="583" mass="59310">MTRTRRRTPALAAAALVALALAVSSATPARAAATPTPTPAATGAAAGAVAGNCPDYEFIGARGSGEDNSIPAKKRYTSANPSWGMGGELADLYRRVEKTASANDVTITPYGVPYPAVGIDVVTGDALVSGDLGVYSKSVELGAHAAAAELERVSRTCPGTGVIMSGYSQGAQVIVEAVLSAMPSARRALVAAVFFGNTYFNSADSTDDYGSFAPGLDGYLVSNSKGGSTPNGAADAGSAASTADGGSDWASEFGRAAIFDYCHDGDPICGLVDDRVVGGVNYPVRDFAHIVATTASPSGDPNILSQHGTYQRGDTANAAQQLRYVMGLPLLRAPKATAKITGPVTTEVGAETRFSAAGSLSDPADPIIRYAWTIDGGTAAARRLTTTAPSLATVFATPGTHTIALRTTTLTGAQASASASVETSPKPVAAPAAPTRVTATPGDGAITLSWPAVDGAEFYAVKDSDGKLLTAFTPLVAGQQTVSWTDTGLSNGHARSYRVYAVNSMGRSVGSTEATAEPEAAPSRPAAAAVRLPAAAATPVDPELAWALGLGLIVVVVAVALLRTAPPRPARPARPARVRRRLR</sequence>
<evidence type="ECO:0000259" key="10">
    <source>
        <dbReference type="PROSITE" id="PS50093"/>
    </source>
</evidence>
<evidence type="ECO:0000256" key="5">
    <source>
        <dbReference type="ARBA" id="ARBA00022729"/>
    </source>
</evidence>
<evidence type="ECO:0000256" key="1">
    <source>
        <dbReference type="ARBA" id="ARBA00004613"/>
    </source>
</evidence>
<dbReference type="InterPro" id="IPR035986">
    <property type="entry name" value="PKD_dom_sf"/>
</dbReference>
<dbReference type="InterPro" id="IPR036116">
    <property type="entry name" value="FN3_sf"/>
</dbReference>
<dbReference type="Pfam" id="PF01083">
    <property type="entry name" value="Cutinase"/>
    <property type="match status" value="1"/>
</dbReference>
<keyword evidence="12" id="KW-1185">Reference proteome</keyword>
<gene>
    <name evidence="11" type="ORF">GCM10022288_17770</name>
</gene>
<dbReference type="SUPFAM" id="SSF49299">
    <property type="entry name" value="PKD domain"/>
    <property type="match status" value="1"/>
</dbReference>
<comment type="caution">
    <text evidence="11">The sequence shown here is derived from an EMBL/GenBank/DDBJ whole genome shotgun (WGS) entry which is preliminary data.</text>
</comment>
<keyword evidence="4 8" id="KW-0964">Secreted</keyword>
<dbReference type="SMART" id="SM01110">
    <property type="entry name" value="Cutinase"/>
    <property type="match status" value="1"/>
</dbReference>
<dbReference type="PANTHER" id="PTHR33630:SF9">
    <property type="entry name" value="CUTINASE 4"/>
    <property type="match status" value="1"/>
</dbReference>
<evidence type="ECO:0000313" key="12">
    <source>
        <dbReference type="Proteomes" id="UP001500213"/>
    </source>
</evidence>
<comment type="function">
    <text evidence="8">Catalyzes the hydrolysis of complex carboxylic polyesters found in the cell wall of plants. Degrades cutin, a macromolecule that forms the structure of the plant cuticle.</text>
</comment>
<dbReference type="Gene3D" id="2.60.40.10">
    <property type="entry name" value="Immunoglobulins"/>
    <property type="match status" value="2"/>
</dbReference>
<proteinExistence type="inferred from homology"/>
<evidence type="ECO:0000256" key="9">
    <source>
        <dbReference type="SAM" id="Phobius"/>
    </source>
</evidence>
<dbReference type="Proteomes" id="UP001500213">
    <property type="component" value="Unassembled WGS sequence"/>
</dbReference>
<evidence type="ECO:0000256" key="6">
    <source>
        <dbReference type="ARBA" id="ARBA00022801"/>
    </source>
</evidence>
<dbReference type="InterPro" id="IPR000601">
    <property type="entry name" value="PKD_dom"/>
</dbReference>
<dbReference type="PROSITE" id="PS51318">
    <property type="entry name" value="TAT"/>
    <property type="match status" value="1"/>
</dbReference>
<keyword evidence="7" id="KW-1015">Disulfide bond</keyword>
<feature type="chain" id="PRO_5044992912" description="Cutinase" evidence="8">
    <location>
        <begin position="32"/>
        <end position="583"/>
    </location>
</feature>
<dbReference type="SUPFAM" id="SSF49265">
    <property type="entry name" value="Fibronectin type III"/>
    <property type="match status" value="1"/>
</dbReference>
<dbReference type="InterPro" id="IPR043580">
    <property type="entry name" value="CUTINASE_1"/>
</dbReference>
<name>A0ABP8ATC2_9MICO</name>
<protein>
    <recommendedName>
        <fullName evidence="8">Cutinase</fullName>
        <ecNumber evidence="8">3.1.1.-</ecNumber>
    </recommendedName>
</protein>
<dbReference type="SUPFAM" id="SSF53474">
    <property type="entry name" value="alpha/beta-Hydrolases"/>
    <property type="match status" value="1"/>
</dbReference>
<comment type="similarity">
    <text evidence="2 8">Belongs to the cutinase family.</text>
</comment>
<organism evidence="11 12">
    <name type="scientific">Gryllotalpicola kribbensis</name>
    <dbReference type="NCBI Taxonomy" id="993084"/>
    <lineage>
        <taxon>Bacteria</taxon>
        <taxon>Bacillati</taxon>
        <taxon>Actinomycetota</taxon>
        <taxon>Actinomycetes</taxon>
        <taxon>Micrococcales</taxon>
        <taxon>Microbacteriaceae</taxon>
        <taxon>Gryllotalpicola</taxon>
    </lineage>
</organism>
<keyword evidence="3 8" id="KW-0719">Serine esterase</keyword>
<evidence type="ECO:0000256" key="3">
    <source>
        <dbReference type="ARBA" id="ARBA00022487"/>
    </source>
</evidence>
<evidence type="ECO:0000256" key="8">
    <source>
        <dbReference type="RuleBase" id="RU361263"/>
    </source>
</evidence>
<comment type="subcellular location">
    <subcellularLocation>
        <location evidence="1 8">Secreted</location>
    </subcellularLocation>
</comment>
<dbReference type="EC" id="3.1.1.-" evidence="8"/>
<dbReference type="Gene3D" id="3.40.50.1820">
    <property type="entry name" value="alpha/beta hydrolase"/>
    <property type="match status" value="1"/>
</dbReference>
<evidence type="ECO:0000313" key="11">
    <source>
        <dbReference type="EMBL" id="GAA4189634.1"/>
    </source>
</evidence>
<evidence type="ECO:0000256" key="4">
    <source>
        <dbReference type="ARBA" id="ARBA00022525"/>
    </source>
</evidence>
<feature type="transmembrane region" description="Helical" evidence="9">
    <location>
        <begin position="544"/>
        <end position="562"/>
    </location>
</feature>
<keyword evidence="6 8" id="KW-0378">Hydrolase</keyword>
<dbReference type="EMBL" id="BAABBX010000014">
    <property type="protein sequence ID" value="GAA4189634.1"/>
    <property type="molecule type" value="Genomic_DNA"/>
</dbReference>
<dbReference type="RefSeq" id="WP_344775993.1">
    <property type="nucleotide sequence ID" value="NZ_BAABBX010000014.1"/>
</dbReference>
<dbReference type="InterPro" id="IPR006311">
    <property type="entry name" value="TAT_signal"/>
</dbReference>
<dbReference type="InterPro" id="IPR000675">
    <property type="entry name" value="Cutinase/axe"/>
</dbReference>
<accession>A0ABP8ATC2</accession>
<dbReference type="PROSITE" id="PS50093">
    <property type="entry name" value="PKD"/>
    <property type="match status" value="1"/>
</dbReference>
<feature type="signal peptide" evidence="8">
    <location>
        <begin position="1"/>
        <end position="31"/>
    </location>
</feature>
<keyword evidence="9" id="KW-0472">Membrane</keyword>
<keyword evidence="5 8" id="KW-0732">Signal</keyword>
<evidence type="ECO:0000256" key="7">
    <source>
        <dbReference type="ARBA" id="ARBA00023157"/>
    </source>
</evidence>
<dbReference type="PANTHER" id="PTHR33630">
    <property type="entry name" value="CUTINASE RV1984C-RELATED-RELATED"/>
    <property type="match status" value="1"/>
</dbReference>
<dbReference type="Pfam" id="PF18911">
    <property type="entry name" value="PKD_4"/>
    <property type="match status" value="1"/>
</dbReference>
<feature type="domain" description="PKD" evidence="10">
    <location>
        <begin position="365"/>
        <end position="421"/>
    </location>
</feature>
<dbReference type="InterPro" id="IPR013783">
    <property type="entry name" value="Ig-like_fold"/>
</dbReference>
<keyword evidence="9" id="KW-0812">Transmembrane</keyword>
<dbReference type="PROSITE" id="PS00155">
    <property type="entry name" value="CUTINASE_1"/>
    <property type="match status" value="1"/>
</dbReference>
<dbReference type="InterPro" id="IPR029058">
    <property type="entry name" value="AB_hydrolase_fold"/>
</dbReference>